<dbReference type="PANTHER" id="PTHR12560">
    <property type="entry name" value="LONGEVITY ASSURANCE FACTOR 1 LAG1"/>
    <property type="match status" value="1"/>
</dbReference>
<dbReference type="InterPro" id="IPR016439">
    <property type="entry name" value="Lag1/Lac1-like"/>
</dbReference>
<keyword evidence="10" id="KW-1185">Reference proteome</keyword>
<name>A0ABN7NQ77_TIMPD</name>
<evidence type="ECO:0000256" key="3">
    <source>
        <dbReference type="ARBA" id="ARBA00004991"/>
    </source>
</evidence>
<evidence type="ECO:0000256" key="2">
    <source>
        <dbReference type="ARBA" id="ARBA00004760"/>
    </source>
</evidence>
<comment type="pathway">
    <text evidence="3">Sphingolipid metabolism.</text>
</comment>
<evidence type="ECO:0000256" key="7">
    <source>
        <dbReference type="SAM" id="Phobius"/>
    </source>
</evidence>
<protein>
    <recommendedName>
        <fullName evidence="8">TLC domain-containing protein</fullName>
    </recommendedName>
</protein>
<sequence>IVGLAKQLDWSERQVERWLRLRRSQDRPSTLVKFSETNWRCLYYTFSFIYGLFCLWDKPWLWDINHCWYDYPHQSVTSDCWWYYMISLAFYWSLTVSQFFDVKRKDFWQMFIHHIATISLMAFSWVCNLHRIGTLVLVIHDCADIFLEGQKQQSRDRVWPVGSQLGGLGVLGLVDWSTSLEQGLASWLPAWWAWSERMEGDIRSSSSEVSDEPSSYDPTGTNSVISQYLNICLGVFYLKVQIPYLNSYSL</sequence>
<keyword evidence="4 7" id="KW-0812">Transmembrane</keyword>
<keyword evidence="6 7" id="KW-0472">Membrane</keyword>
<evidence type="ECO:0000313" key="10">
    <source>
        <dbReference type="Proteomes" id="UP001153148"/>
    </source>
</evidence>
<feature type="non-terminal residue" evidence="9">
    <location>
        <position position="1"/>
    </location>
</feature>
<accession>A0ABN7NQ77</accession>
<evidence type="ECO:0000313" key="9">
    <source>
        <dbReference type="EMBL" id="CAG2055076.1"/>
    </source>
</evidence>
<evidence type="ECO:0000256" key="1">
    <source>
        <dbReference type="ARBA" id="ARBA00004141"/>
    </source>
</evidence>
<gene>
    <name evidence="9" type="ORF">TPAB3V08_LOCUS2088</name>
</gene>
<dbReference type="Pfam" id="PF03798">
    <property type="entry name" value="TRAM_LAG1_CLN8"/>
    <property type="match status" value="1"/>
</dbReference>
<comment type="pathway">
    <text evidence="2">Lipid metabolism; sphingolipid metabolism.</text>
</comment>
<dbReference type="SMART" id="SM00724">
    <property type="entry name" value="TLC"/>
    <property type="match status" value="1"/>
</dbReference>
<feature type="transmembrane region" description="Helical" evidence="7">
    <location>
        <begin position="107"/>
        <end position="126"/>
    </location>
</feature>
<comment type="subcellular location">
    <subcellularLocation>
        <location evidence="1">Membrane</location>
        <topology evidence="1">Multi-pass membrane protein</topology>
    </subcellularLocation>
</comment>
<evidence type="ECO:0000256" key="4">
    <source>
        <dbReference type="ARBA" id="ARBA00022692"/>
    </source>
</evidence>
<evidence type="ECO:0000256" key="6">
    <source>
        <dbReference type="ARBA" id="ARBA00023136"/>
    </source>
</evidence>
<dbReference type="Gene3D" id="1.10.10.60">
    <property type="entry name" value="Homeodomain-like"/>
    <property type="match status" value="1"/>
</dbReference>
<comment type="caution">
    <text evidence="9">The sequence shown here is derived from an EMBL/GenBank/DDBJ whole genome shotgun (WGS) entry which is preliminary data.</text>
</comment>
<evidence type="ECO:0000256" key="5">
    <source>
        <dbReference type="ARBA" id="ARBA00022989"/>
    </source>
</evidence>
<dbReference type="PANTHER" id="PTHR12560:SF0">
    <property type="entry name" value="LD18904P"/>
    <property type="match status" value="1"/>
</dbReference>
<dbReference type="InterPro" id="IPR006634">
    <property type="entry name" value="TLC-dom"/>
</dbReference>
<reference evidence="9" key="1">
    <citation type="submission" date="2021-03" db="EMBL/GenBank/DDBJ databases">
        <authorList>
            <person name="Tran Van P."/>
        </authorList>
    </citation>
    <scope>NUCLEOTIDE SEQUENCE</scope>
</reference>
<feature type="transmembrane region" description="Helical" evidence="7">
    <location>
        <begin position="81"/>
        <end position="100"/>
    </location>
</feature>
<evidence type="ECO:0000259" key="8">
    <source>
        <dbReference type="SMART" id="SM00724"/>
    </source>
</evidence>
<dbReference type="EMBL" id="CAJPIN010002054">
    <property type="protein sequence ID" value="CAG2055076.1"/>
    <property type="molecule type" value="Genomic_DNA"/>
</dbReference>
<keyword evidence="5 7" id="KW-1133">Transmembrane helix</keyword>
<feature type="domain" description="TLC" evidence="8">
    <location>
        <begin position="32"/>
        <end position="207"/>
    </location>
</feature>
<proteinExistence type="predicted"/>
<feature type="non-terminal residue" evidence="9">
    <location>
        <position position="250"/>
    </location>
</feature>
<dbReference type="Proteomes" id="UP001153148">
    <property type="component" value="Unassembled WGS sequence"/>
</dbReference>
<organism evidence="9 10">
    <name type="scientific">Timema podura</name>
    <name type="common">Walking stick</name>
    <dbReference type="NCBI Taxonomy" id="61482"/>
    <lineage>
        <taxon>Eukaryota</taxon>
        <taxon>Metazoa</taxon>
        <taxon>Ecdysozoa</taxon>
        <taxon>Arthropoda</taxon>
        <taxon>Hexapoda</taxon>
        <taxon>Insecta</taxon>
        <taxon>Pterygota</taxon>
        <taxon>Neoptera</taxon>
        <taxon>Polyneoptera</taxon>
        <taxon>Phasmatodea</taxon>
        <taxon>Timematodea</taxon>
        <taxon>Timematoidea</taxon>
        <taxon>Timematidae</taxon>
        <taxon>Timema</taxon>
    </lineage>
</organism>